<dbReference type="EMBL" id="GG663746">
    <property type="protein sequence ID" value="EEH53299.1"/>
    <property type="molecule type" value="Genomic_DNA"/>
</dbReference>
<evidence type="ECO:0000256" key="2">
    <source>
        <dbReference type="SAM" id="MobiDB-lite"/>
    </source>
</evidence>
<evidence type="ECO:0000259" key="3">
    <source>
        <dbReference type="Pfam" id="PF08317"/>
    </source>
</evidence>
<feature type="compositionally biased region" description="Low complexity" evidence="2">
    <location>
        <begin position="11"/>
        <end position="20"/>
    </location>
</feature>
<feature type="region of interest" description="Disordered" evidence="2">
    <location>
        <begin position="729"/>
        <end position="785"/>
    </location>
</feature>
<dbReference type="OMA" id="SKEECAN"/>
<dbReference type="eggNOG" id="ENOG502SE28">
    <property type="taxonomic scope" value="Eukaryota"/>
</dbReference>
<protein>
    <submittedName>
        <fullName evidence="4">Predicted protein</fullName>
    </submittedName>
</protein>
<feature type="region of interest" description="Disordered" evidence="2">
    <location>
        <begin position="161"/>
        <end position="287"/>
    </location>
</feature>
<keyword evidence="5" id="KW-1185">Reference proteome</keyword>
<feature type="compositionally biased region" description="Low complexity" evidence="2">
    <location>
        <begin position="73"/>
        <end position="86"/>
    </location>
</feature>
<dbReference type="STRING" id="564608.C1N444"/>
<feature type="compositionally biased region" description="Low complexity" evidence="2">
    <location>
        <begin position="955"/>
        <end position="964"/>
    </location>
</feature>
<feature type="coiled-coil region" evidence="1">
    <location>
        <begin position="1251"/>
        <end position="1278"/>
    </location>
</feature>
<feature type="compositionally biased region" description="Pro residues" evidence="2">
    <location>
        <begin position="161"/>
        <end position="179"/>
    </location>
</feature>
<feature type="region of interest" description="Disordered" evidence="2">
    <location>
        <begin position="955"/>
        <end position="988"/>
    </location>
</feature>
<dbReference type="Pfam" id="PF08317">
    <property type="entry name" value="Spc7"/>
    <property type="match status" value="1"/>
</dbReference>
<feature type="compositionally biased region" description="Acidic residues" evidence="2">
    <location>
        <begin position="331"/>
        <end position="347"/>
    </location>
</feature>
<feature type="region of interest" description="Disordered" evidence="2">
    <location>
        <begin position="314"/>
        <end position="389"/>
    </location>
</feature>
<feature type="region of interest" description="Disordered" evidence="2">
    <location>
        <begin position="524"/>
        <end position="548"/>
    </location>
</feature>
<dbReference type="InterPro" id="IPR013253">
    <property type="entry name" value="Spc7_domain"/>
</dbReference>
<name>C1N444_MICPC</name>
<proteinExistence type="predicted"/>
<feature type="domain" description="Spc7 kinetochore protein" evidence="3">
    <location>
        <begin position="1052"/>
        <end position="1229"/>
    </location>
</feature>
<feature type="region of interest" description="Disordered" evidence="2">
    <location>
        <begin position="1"/>
        <end position="95"/>
    </location>
</feature>
<evidence type="ECO:0000256" key="1">
    <source>
        <dbReference type="SAM" id="Coils"/>
    </source>
</evidence>
<evidence type="ECO:0000313" key="4">
    <source>
        <dbReference type="EMBL" id="EEH53299.1"/>
    </source>
</evidence>
<feature type="region of interest" description="Disordered" evidence="2">
    <location>
        <begin position="669"/>
        <end position="691"/>
    </location>
</feature>
<organism evidence="5">
    <name type="scientific">Micromonas pusilla (strain CCMP1545)</name>
    <name type="common">Picoplanktonic green alga</name>
    <dbReference type="NCBI Taxonomy" id="564608"/>
    <lineage>
        <taxon>Eukaryota</taxon>
        <taxon>Viridiplantae</taxon>
        <taxon>Chlorophyta</taxon>
        <taxon>Mamiellophyceae</taxon>
        <taxon>Mamiellales</taxon>
        <taxon>Mamiellaceae</taxon>
        <taxon>Micromonas</taxon>
    </lineage>
</organism>
<dbReference type="KEGG" id="mpp:MICPUCDRAFT_52404"/>
<evidence type="ECO:0000313" key="5">
    <source>
        <dbReference type="Proteomes" id="UP000001876"/>
    </source>
</evidence>
<feature type="compositionally biased region" description="Acidic residues" evidence="2">
    <location>
        <begin position="367"/>
        <end position="376"/>
    </location>
</feature>
<reference evidence="4 5" key="1">
    <citation type="journal article" date="2009" name="Science">
        <title>Green evolution and dynamic adaptations revealed by genomes of the marine picoeukaryotes Micromonas.</title>
        <authorList>
            <person name="Worden A.Z."/>
            <person name="Lee J.H."/>
            <person name="Mock T."/>
            <person name="Rouze P."/>
            <person name="Simmons M.P."/>
            <person name="Aerts A.L."/>
            <person name="Allen A.E."/>
            <person name="Cuvelier M.L."/>
            <person name="Derelle E."/>
            <person name="Everett M.V."/>
            <person name="Foulon E."/>
            <person name="Grimwood J."/>
            <person name="Gundlach H."/>
            <person name="Henrissat B."/>
            <person name="Napoli C."/>
            <person name="McDonald S.M."/>
            <person name="Parker M.S."/>
            <person name="Rombauts S."/>
            <person name="Salamov A."/>
            <person name="Von Dassow P."/>
            <person name="Badger J.H."/>
            <person name="Coutinho P.M."/>
            <person name="Demir E."/>
            <person name="Dubchak I."/>
            <person name="Gentemann C."/>
            <person name="Eikrem W."/>
            <person name="Gready J.E."/>
            <person name="John U."/>
            <person name="Lanier W."/>
            <person name="Lindquist E.A."/>
            <person name="Lucas S."/>
            <person name="Mayer K.F."/>
            <person name="Moreau H."/>
            <person name="Not F."/>
            <person name="Otillar R."/>
            <person name="Panaud O."/>
            <person name="Pangilinan J."/>
            <person name="Paulsen I."/>
            <person name="Piegu B."/>
            <person name="Poliakov A."/>
            <person name="Robbens S."/>
            <person name="Schmutz J."/>
            <person name="Toulza E."/>
            <person name="Wyss T."/>
            <person name="Zelensky A."/>
            <person name="Zhou K."/>
            <person name="Armbrust E.V."/>
            <person name="Bhattacharya D."/>
            <person name="Goodenough U.W."/>
            <person name="Van de Peer Y."/>
            <person name="Grigoriev I.V."/>
        </authorList>
    </citation>
    <scope>NUCLEOTIDE SEQUENCE [LARGE SCALE GENOMIC DNA]</scope>
    <source>
        <strain evidence="4 5">CCMP1545</strain>
    </source>
</reference>
<accession>C1N444</accession>
<feature type="region of interest" description="Disordered" evidence="2">
    <location>
        <begin position="797"/>
        <end position="848"/>
    </location>
</feature>
<feature type="compositionally biased region" description="Basic residues" evidence="2">
    <location>
        <begin position="1"/>
        <end position="10"/>
    </location>
</feature>
<gene>
    <name evidence="4" type="ORF">MICPUCDRAFT_52404</name>
</gene>
<dbReference type="Proteomes" id="UP000001876">
    <property type="component" value="Unassembled WGS sequence"/>
</dbReference>
<dbReference type="GeneID" id="9688170"/>
<dbReference type="OrthoDB" id="10379006at2759"/>
<sequence length="1676" mass="170538">MAGPSRRRSPRNAANAENAPAPSPVADTPSKTTTRADGGAVPEKENPAHEATPSSILKRRRRSILSDVSKATGADAGANASPNARAALKKRRQSLANRRVSFAVDTALESVREFAKDEGAEGSGLDAVAFPDPVTATAASSSAKPVATLASCPPPAPIVVAPSPAPAPTPTPTPTPAPHVTPTATDPFLAFGVSPAASGGSKSHATPSEDGTIAFSHGVMSTPGSNLNLTGNLAGGGGGRPSDATSHGTGTVGAFDLGDTPNVANATPMSANGGGGGAPTPNSGPGSVDIGNVFSKNLPRRVTMDPSQYRDAMKAAGNDLTTTPTITESGGLDDDEDDDEVDDEDGGELGMHDDGVTASVPGLAALADEDEDEDETEAGHAPVGMSAPGHTAAFKYDASAAANANANEITAAVPSLSSLAADDEDDDDHLATVNVHDVSKHSTNSSEASPALCGLPMGSVTEDVAANMAADLAAAVAADQAKNIAGGAGGASASASASASSNDGDDYTMAMDLGYTTMLPTRQNAVSKGGATPTVNFPPPGAGGPTPTATALSDFNFTSALEAGAHGVWGAARDTPGGGVNGVTMTVEMTQALNARRKSMAAQALERKRRMTLGVKGVAGFAHPADRRKSRAPFAMPHGISPGGAHTMTVDLDANGAKVMGKDTFEFVYGGQDKTGEPGRPSDATKTSASGFGDFAASTPTLTDLSFGGAAVNDNAAGSNANADGVDLNLSDSFEAPPGKTSLASSGNDTWDKSKTTTTTTTPAASSLPGPSTDRENTGFTLPGDDTMRLLLKNKLGEHGDATPAPPSDGNAATDGSTGSAAPPAVDENHAAADPTKTSKRTTTDTWDKALTDTTGDVLVPMPGVHNGHTMTVTGVVPFATPHESLKAPSVAGSAGAASSTGGFTPGDETLEMIEKLKAREHGFTAKTPGTHAGRPSTLGWGFASALGTPLPPLGGAAPTAFTPNRNTSIAGGAPGSGFKTRNGHGFAGPGFDPAPAFGRQYGDAAFGAFTPGGSQRDTLRGAKALNDAKTLEGALGLPADCPPIPDVGGVVELETFLHACEVSFMEARNLRRKSLAMESLSNAPPPSNVYEGLKLVCLTAPMIEALEPMHEHLSDALASDAKDIDRLKLDVERAQPPLLRLASSDDPAHVAALQRAGKMLKKECQLAAKDDFTSHRLLTERAVAESLVVAAAALQRTETSLTHSREIAAEACAAADAHEADLRERIDACGDAAASRDRLLTTRRGLLAALAQRRRLVDDAKRKLRETNDDVVAMTRRGGVVQAEHSRFSAQLEEARAVAAQKGVELPEDGGASARSAAAARAKKAGEACRALGEELAVLNRVTPWRLDGLSGGGDTLSLRVGRLFRIALDVGTGAGRVTLQPCSGVTPQGGVAFAAAVAGAPRAWNETSENARNGHLAAVLQSIVPGLRRAEATLGEAEACRDAFPRITKMRCTAGGGLELSFTDFNMERKVDVALDFSRGAYPRGKLSPRVAVVYHGTGPPLPSAATMEAAIDRVPSGACGRRLFGICRLMDWIVARGEEGAFLHWSPYDPVGVPAAAAAAPTPGPKHWKGGVLPFIAATPKEGEGEARATTTTHDATDVESLRAGVASAAAKAKAAAAELARATAKSGEGMAMAMAMAPASDAAFDSAAARTPAGFVSQGANPLFDDAMDMDE</sequence>
<dbReference type="RefSeq" id="XP_003062480.1">
    <property type="nucleotide sequence ID" value="XM_003062434.1"/>
</dbReference>
<keyword evidence="1" id="KW-0175">Coiled coil</keyword>